<dbReference type="PATRIC" id="fig|1408254.3.peg.23"/>
<feature type="domain" description="Carrier" evidence="8">
    <location>
        <begin position="1018"/>
        <end position="1092"/>
    </location>
</feature>
<dbReference type="Gene3D" id="3.40.50.980">
    <property type="match status" value="2"/>
</dbReference>
<dbReference type="CDD" id="cd19534">
    <property type="entry name" value="E_NRPS"/>
    <property type="match status" value="1"/>
</dbReference>
<evidence type="ECO:0000256" key="6">
    <source>
        <dbReference type="ARBA" id="ARBA00023194"/>
    </source>
</evidence>
<dbReference type="FunFam" id="3.30.300.30:FF:000010">
    <property type="entry name" value="Enterobactin synthetase component F"/>
    <property type="match status" value="1"/>
</dbReference>
<dbReference type="GO" id="GO:0043041">
    <property type="term" value="P:amino acid activation for nonribosomal peptide biosynthetic process"/>
    <property type="evidence" value="ECO:0007669"/>
    <property type="project" value="UniProtKB-ARBA"/>
</dbReference>
<dbReference type="EMBL" id="AYJU01000001">
    <property type="protein sequence ID" value="EST55786.1"/>
    <property type="molecule type" value="Genomic_DNA"/>
</dbReference>
<dbReference type="InterPro" id="IPR036736">
    <property type="entry name" value="ACP-like_sf"/>
</dbReference>
<dbReference type="PANTHER" id="PTHR45398">
    <property type="match status" value="1"/>
</dbReference>
<keyword evidence="4" id="KW-0597">Phosphoprotein</keyword>
<keyword evidence="6" id="KW-0045">Antibiotic biosynthesis</keyword>
<gene>
    <name evidence="9" type="ORF">T458_00120</name>
</gene>
<dbReference type="Gene3D" id="3.30.300.30">
    <property type="match status" value="1"/>
</dbReference>
<dbReference type="NCBIfam" id="TIGR01733">
    <property type="entry name" value="AA-adenyl-dom"/>
    <property type="match status" value="1"/>
</dbReference>
<dbReference type="RefSeq" id="WP_023554126.1">
    <property type="nucleotide sequence ID" value="NZ_KI629782.1"/>
</dbReference>
<evidence type="ECO:0000256" key="5">
    <source>
        <dbReference type="ARBA" id="ARBA00022598"/>
    </source>
</evidence>
<keyword evidence="3" id="KW-0596">Phosphopantetheine</keyword>
<dbReference type="PROSITE" id="PS00012">
    <property type="entry name" value="PHOSPHOPANTETHEINE"/>
    <property type="match status" value="1"/>
</dbReference>
<evidence type="ECO:0000256" key="7">
    <source>
        <dbReference type="ARBA" id="ARBA00023268"/>
    </source>
</evidence>
<dbReference type="STRING" id="1408254.T458_00120"/>
<dbReference type="HOGENOM" id="CLU_000022_2_2_9"/>
<evidence type="ECO:0000259" key="8">
    <source>
        <dbReference type="PROSITE" id="PS50075"/>
    </source>
</evidence>
<dbReference type="NCBIfam" id="TIGR01720">
    <property type="entry name" value="NRPS-para261"/>
    <property type="match status" value="1"/>
</dbReference>
<dbReference type="FunFam" id="3.40.50.12780:FF:000012">
    <property type="entry name" value="Non-ribosomal peptide synthetase"/>
    <property type="match status" value="1"/>
</dbReference>
<dbReference type="eggNOG" id="COG1020">
    <property type="taxonomic scope" value="Bacteria"/>
</dbReference>
<keyword evidence="10" id="KW-1185">Reference proteome</keyword>
<dbReference type="InterPro" id="IPR010060">
    <property type="entry name" value="NRPS_synth"/>
</dbReference>
<dbReference type="Pfam" id="PF13193">
    <property type="entry name" value="AMP-binding_C"/>
    <property type="match status" value="1"/>
</dbReference>
<dbReference type="PROSITE" id="PS50075">
    <property type="entry name" value="CARRIER"/>
    <property type="match status" value="1"/>
</dbReference>
<dbReference type="Proteomes" id="UP000017973">
    <property type="component" value="Unassembled WGS sequence"/>
</dbReference>
<dbReference type="FunFam" id="3.40.50.980:FF:000001">
    <property type="entry name" value="Non-ribosomal peptide synthetase"/>
    <property type="match status" value="1"/>
</dbReference>
<sequence length="1947" mass="221642">MNPLQYEKFKNLSPQQQAIIMKKIRETQQNQRTKNRLSPIVRADRNKPIPLSSPQKRLFFLEHLEKSNAVYHIILSIRISGRLDHSALEQGLQTVVNRHEILRTVFLLGESQPVQHIIPHLAITLETTDFSHFPKKEAEERARVCAAEKGRAIFDIEKGPLYQTRLYKLTDTEHILVLVLHHLIADGWSRGVLLKELSELYRAYAAASAPQLPALSLQYADYAVWQEEYASGEQIEKDLAYWRRQLSGPLPILDLPADYPRPKKAGLAGAKQPFLIPAPLVKKIKEVSERQGATLFMTLLAAFQTLLFRYTGQNDLMVGTPVAGRTDPELEPLIGCFINTLVIRTRPEKHMRFDTLLQQVKETTLQAYSHQGLPFEKLIDNLQIERDLSRSPLFQVMFVLQNAPIPKVELGDLTLHPFEVDNQTAKFDWTLELIEDGDQIQGHLEYNTELFAKDTIQRATTHYLRILSSIAEDDQQTLSSLDMLTEEEKRQILIEWNQTNVPYPLEKTLATWLEEQADRTPDHPAVLFGGRMMTYQELNRRANQLAAHLVRLGVEPDTLVGISVKRSLEMMIGVIGILKAGGAFVPIDPDYPQERIDYMLQDSAVEVLLTQSTVHLPETSLPREVLFLDTWLEQAGEDIADVSNPEPRSTAEHLAYVIYTSGTTGLPKGVMNTHRGIVNRLLWMQDEYPLTEDDRVLQKTPLSFDVSVWELFWPLMTGAALVIAKPDGHKDSRYLVDLINREGITTLHFVPSMLQAFLEEDGLAACTSLKRVICSGEALPLELQKRFQQRLTAQLYNLYGPTEAAIDVTAWDCQETRSRASVPIGRPIANTRLYILDAIMQPVPIGVAGELYIGGIGVARGYLHKRELTEERFLPDPFSSIPSDRLYKTGDLCRYGPDGVIEYLGRLDNQVKLRGFRIELEEIEAVLSRFEGVRESVVLLHDLAGDKKLVAYLTVQKGETIDKSQLRQYAQSYLPEYMIPAAFAIVEQLPLLPNGKLDRSKLPSIQALFAEAKKGYTAPRTEEECTLVGIWQDVLRIEQIGIHDNFFELGGDSILSIQVVSRANRAGLHVSTKLMFEHQTIAALCQAMPAFRKGGAEQGMVQGEVPLTPIQHWFFEHDLSYHHANQALMLQVEPAVTPDILQTAVYHLVAHHDALRLRFVLESTGWRQAQGELASSYRFEVVPCRSQCQEALRAERYRTAEKLQAGLHLSDGPLVRFAYFTALEEKPYLLIVIHHLLVDGVSWRILLEDLQTICEQLMRGEAISLPAKTTSYQAWANHLAAYAQTITMNGQHDFWREHERTTIPYDFEQDYSINTHSLAETVTISFTPEETKQIVEELPFATKTKVNDILLTALLQTMTRWMGTDSVYVDLEGHGRHELSDEMDLSRTVGWFTAIFPVCLQLPGNSAPGEALRSVKEQLRQLPNHGLDYGIRRYLGSADVPRVHHKLPKVEICFNYMGKFDPPRRTDNLFAFTDESTGPLHAPESKRPYVLEINGIIVHERLQMMFTYCSRLHRESTIRKLAESFRNNLQVLVSSAQNKELCGWTPSDFPLAGLTQKQLDDIHATAQQEIEDVYPLSSSQMMMISHHLFSTKSNNHTQSFRCVLEGELDVELFLQAWQRTTDKHPLLRSTFRWRGVKEPIQIVHRRTPVVIDQQDWRSYAAECQEESLVAFLAETENKGFDFTSLPLMRLTLIRLADEKWHFVWTYPTSLFDGWSWSLVLKEVFSVYTSLRTGQGAMDSMVIPYKPYIQWQRTLDQNTSEAFWKEELGGYRSRTVPFGIKDSGAVLNADYHQAERRAFLDEIQFAHLVLLCRQHGLTLPAVLQGIWAVILGEHDQSEDVLIGMLSSGRQISLDRIESMVGVFVQTLPVRIRLAKEQPLLDWFKEIHAKQADFSLHGFMSPQQVAKWSGVPKSVVQQAIYERTIVYVHQPEELAELPPEVGLKHSGYT</sequence>
<dbReference type="FunFam" id="3.40.50.980:FF:000002">
    <property type="entry name" value="Enterobactin synthetase component F"/>
    <property type="match status" value="1"/>
</dbReference>
<dbReference type="InterPro" id="IPR025110">
    <property type="entry name" value="AMP-bd_C"/>
</dbReference>
<dbReference type="FunFam" id="1.10.1200.10:FF:000005">
    <property type="entry name" value="Nonribosomal peptide synthetase 1"/>
    <property type="match status" value="1"/>
</dbReference>
<reference evidence="9 10" key="1">
    <citation type="journal article" date="2014" name="Genome Announc.">
        <title>Draft Genome Sequence of Brevibacillus panacihumi Strain W25, a Halotolerant Hydrocarbon-Degrading Bacterium.</title>
        <authorList>
            <person name="Wang X."/>
            <person name="Jin D."/>
            <person name="Zhou L."/>
            <person name="Wu L."/>
            <person name="An W."/>
            <person name="Chen Y."/>
            <person name="Zhao L."/>
        </authorList>
    </citation>
    <scope>NUCLEOTIDE SEQUENCE [LARGE SCALE GENOMIC DNA]</scope>
    <source>
        <strain evidence="9 10">W25</strain>
    </source>
</reference>
<dbReference type="InterPro" id="IPR000873">
    <property type="entry name" value="AMP-dep_synth/lig_dom"/>
</dbReference>
<dbReference type="PROSITE" id="PS00455">
    <property type="entry name" value="AMP_BINDING"/>
    <property type="match status" value="1"/>
</dbReference>
<evidence type="ECO:0000256" key="3">
    <source>
        <dbReference type="ARBA" id="ARBA00022450"/>
    </source>
</evidence>
<dbReference type="OrthoDB" id="9765680at2"/>
<dbReference type="InterPro" id="IPR001242">
    <property type="entry name" value="Condensation_dom"/>
</dbReference>
<dbReference type="InterPro" id="IPR020845">
    <property type="entry name" value="AMP-binding_CS"/>
</dbReference>
<dbReference type="SUPFAM" id="SSF56801">
    <property type="entry name" value="Acetyl-CoA synthetase-like"/>
    <property type="match status" value="1"/>
</dbReference>
<dbReference type="CDD" id="cd19531">
    <property type="entry name" value="LCL_NRPS-like"/>
    <property type="match status" value="1"/>
</dbReference>
<dbReference type="Gene3D" id="3.30.559.30">
    <property type="entry name" value="Nonribosomal peptide synthetase, condensation domain"/>
    <property type="match status" value="3"/>
</dbReference>
<dbReference type="SUPFAM" id="SSF47336">
    <property type="entry name" value="ACP-like"/>
    <property type="match status" value="1"/>
</dbReference>
<dbReference type="Pfam" id="PF00668">
    <property type="entry name" value="Condensation"/>
    <property type="match status" value="3"/>
</dbReference>
<organism evidence="9 10">
    <name type="scientific">Brevibacillus panacihumi W25</name>
    <dbReference type="NCBI Taxonomy" id="1408254"/>
    <lineage>
        <taxon>Bacteria</taxon>
        <taxon>Bacillati</taxon>
        <taxon>Bacillota</taxon>
        <taxon>Bacilli</taxon>
        <taxon>Bacillales</taxon>
        <taxon>Paenibacillaceae</taxon>
        <taxon>Brevibacillus</taxon>
    </lineage>
</organism>
<dbReference type="GO" id="GO:0008610">
    <property type="term" value="P:lipid biosynthetic process"/>
    <property type="evidence" value="ECO:0007669"/>
    <property type="project" value="UniProtKB-ARBA"/>
</dbReference>
<dbReference type="Gene3D" id="3.30.559.10">
    <property type="entry name" value="Chloramphenicol acetyltransferase-like domain"/>
    <property type="match status" value="3"/>
</dbReference>
<comment type="caution">
    <text evidence="9">The sequence shown here is derived from an EMBL/GenBank/DDBJ whole genome shotgun (WGS) entry which is preliminary data.</text>
</comment>
<keyword evidence="5" id="KW-0436">Ligase</keyword>
<dbReference type="InterPro" id="IPR010071">
    <property type="entry name" value="AA_adenyl_dom"/>
</dbReference>
<dbReference type="Pfam" id="PF00501">
    <property type="entry name" value="AMP-binding"/>
    <property type="match status" value="1"/>
</dbReference>
<dbReference type="InterPro" id="IPR006162">
    <property type="entry name" value="Ppantetheine_attach_site"/>
</dbReference>
<comment type="cofactor">
    <cofactor evidence="1">
        <name>pantetheine 4'-phosphate</name>
        <dbReference type="ChEBI" id="CHEBI:47942"/>
    </cofactor>
</comment>
<evidence type="ECO:0000256" key="4">
    <source>
        <dbReference type="ARBA" id="ARBA00022553"/>
    </source>
</evidence>
<evidence type="ECO:0000256" key="2">
    <source>
        <dbReference type="ARBA" id="ARBA00006432"/>
    </source>
</evidence>
<dbReference type="Gene3D" id="1.10.1200.10">
    <property type="entry name" value="ACP-like"/>
    <property type="match status" value="1"/>
</dbReference>
<dbReference type="CDD" id="cd17646">
    <property type="entry name" value="A_NRPS_AB3403-like"/>
    <property type="match status" value="1"/>
</dbReference>
<protein>
    <submittedName>
        <fullName evidence="9">Peptide synthetase</fullName>
    </submittedName>
</protein>
<dbReference type="Gene3D" id="2.30.38.10">
    <property type="entry name" value="Luciferase, Domain 3"/>
    <property type="match status" value="1"/>
</dbReference>
<evidence type="ECO:0000256" key="1">
    <source>
        <dbReference type="ARBA" id="ARBA00001957"/>
    </source>
</evidence>
<name>V6MB33_9BACL</name>
<evidence type="ECO:0000313" key="10">
    <source>
        <dbReference type="Proteomes" id="UP000017973"/>
    </source>
</evidence>
<accession>V6MB33</accession>
<comment type="similarity">
    <text evidence="2">Belongs to the ATP-dependent AMP-binding enzyme family.</text>
</comment>
<evidence type="ECO:0000313" key="9">
    <source>
        <dbReference type="EMBL" id="EST55786.1"/>
    </source>
</evidence>
<dbReference type="InterPro" id="IPR009081">
    <property type="entry name" value="PP-bd_ACP"/>
</dbReference>
<dbReference type="GO" id="GO:0017000">
    <property type="term" value="P:antibiotic biosynthetic process"/>
    <property type="evidence" value="ECO:0007669"/>
    <property type="project" value="UniProtKB-KW"/>
</dbReference>
<keyword evidence="7" id="KW-0511">Multifunctional enzyme</keyword>
<dbReference type="FunFam" id="2.30.38.10:FF:000001">
    <property type="entry name" value="Non-ribosomal peptide synthetase PvdI"/>
    <property type="match status" value="1"/>
</dbReference>
<dbReference type="PANTHER" id="PTHR45398:SF1">
    <property type="entry name" value="ENZYME, PUTATIVE (JCVI)-RELATED"/>
    <property type="match status" value="1"/>
</dbReference>
<proteinExistence type="inferred from homology"/>
<dbReference type="Pfam" id="PF00550">
    <property type="entry name" value="PP-binding"/>
    <property type="match status" value="1"/>
</dbReference>
<dbReference type="GO" id="GO:0016874">
    <property type="term" value="F:ligase activity"/>
    <property type="evidence" value="ECO:0007669"/>
    <property type="project" value="UniProtKB-KW"/>
</dbReference>
<dbReference type="GO" id="GO:0044550">
    <property type="term" value="P:secondary metabolite biosynthetic process"/>
    <property type="evidence" value="ECO:0007669"/>
    <property type="project" value="UniProtKB-ARBA"/>
</dbReference>
<dbReference type="InterPro" id="IPR023213">
    <property type="entry name" value="CAT-like_dom_sf"/>
</dbReference>
<dbReference type="SUPFAM" id="SSF52777">
    <property type="entry name" value="CoA-dependent acyltransferases"/>
    <property type="match status" value="6"/>
</dbReference>
<dbReference type="InterPro" id="IPR045851">
    <property type="entry name" value="AMP-bd_C_sf"/>
</dbReference>